<comment type="caution">
    <text evidence="1">The sequence shown here is derived from an EMBL/GenBank/DDBJ whole genome shotgun (WGS) entry which is preliminary data.</text>
</comment>
<keyword evidence="2" id="KW-1185">Reference proteome</keyword>
<reference evidence="1 2" key="1">
    <citation type="submission" date="2019-11" db="EMBL/GenBank/DDBJ databases">
        <title>Maribacter lutea sp. nov., a marine bacterium isolated from intertidal sand.</title>
        <authorList>
            <person name="Liu A."/>
        </authorList>
    </citation>
    <scope>NUCLEOTIDE SEQUENCE [LARGE SCALE GENOMIC DNA]</scope>
    <source>
        <strain evidence="1 2">RZ05</strain>
    </source>
</reference>
<dbReference type="RefSeq" id="WP_154364779.1">
    <property type="nucleotide sequence ID" value="NZ_CANMYZ010000011.1"/>
</dbReference>
<proteinExistence type="predicted"/>
<dbReference type="Proteomes" id="UP000443153">
    <property type="component" value="Unassembled WGS sequence"/>
</dbReference>
<protein>
    <submittedName>
        <fullName evidence="1">Uncharacterized protein</fullName>
    </submittedName>
</protein>
<evidence type="ECO:0000313" key="1">
    <source>
        <dbReference type="EMBL" id="MRX63690.1"/>
    </source>
</evidence>
<accession>A0A6I2MMG4</accession>
<evidence type="ECO:0000313" key="2">
    <source>
        <dbReference type="Proteomes" id="UP000443153"/>
    </source>
</evidence>
<dbReference type="EMBL" id="WKJH01000003">
    <property type="protein sequence ID" value="MRX63690.1"/>
    <property type="molecule type" value="Genomic_DNA"/>
</dbReference>
<gene>
    <name evidence="1" type="ORF">GJ691_05870</name>
</gene>
<sequence length="247" mass="29686">MKKIALLVGFILIIFYFFHRYLIFSSPYIIELKDNDNLEIYQILDFDKDSLYISKERFITDIPLTDSNYSQFVHIRKGILRDSNNTIFFVKSDYNKKEKEVYRITDDYKYERSEISDLDKLTPLYYTEFPNASEFKPFYYKLNGYININPEATNPIILDCKKEFYPSYFLKNFWEIVCWSLNPADCSPNARKAKYIIKIQLKNQTLKLKSKGTSDYAYLNIYYKDNPKTDDFILIEYFNSLWIVKNK</sequence>
<name>A0A6I2MMG4_9FLAO</name>
<dbReference type="OrthoDB" id="1116389at2"/>
<dbReference type="AlphaFoldDB" id="A0A6I2MMG4"/>
<organism evidence="1 2">
    <name type="scientific">Maribacter luteus</name>
    <dbReference type="NCBI Taxonomy" id="2594478"/>
    <lineage>
        <taxon>Bacteria</taxon>
        <taxon>Pseudomonadati</taxon>
        <taxon>Bacteroidota</taxon>
        <taxon>Flavobacteriia</taxon>
        <taxon>Flavobacteriales</taxon>
        <taxon>Flavobacteriaceae</taxon>
        <taxon>Maribacter</taxon>
    </lineage>
</organism>